<organism evidence="1 2">
    <name type="scientific">Halovibrio salipaludis</name>
    <dbReference type="NCBI Taxonomy" id="2032626"/>
    <lineage>
        <taxon>Bacteria</taxon>
        <taxon>Pseudomonadati</taxon>
        <taxon>Pseudomonadota</taxon>
        <taxon>Gammaproteobacteria</taxon>
        <taxon>Oceanospirillales</taxon>
        <taxon>Halomonadaceae</taxon>
        <taxon>Halovibrio</taxon>
    </lineage>
</organism>
<evidence type="ECO:0000313" key="2">
    <source>
        <dbReference type="Proteomes" id="UP000218896"/>
    </source>
</evidence>
<dbReference type="OrthoDB" id="9796287at2"/>
<dbReference type="Gene3D" id="3.30.70.1630">
    <property type="match status" value="1"/>
</dbReference>
<reference evidence="1 2" key="1">
    <citation type="submission" date="2017-08" db="EMBL/GenBank/DDBJ databases">
        <title>Halovibrio sewagensis sp. nov., isolated from wastewater of high salinity.</title>
        <authorList>
            <person name="Dong X."/>
            <person name="Zhang G."/>
        </authorList>
    </citation>
    <scope>NUCLEOTIDE SEQUENCE [LARGE SCALE GENOMIC DNA]</scope>
    <source>
        <strain evidence="1 2">YL5-2</strain>
    </source>
</reference>
<dbReference type="AlphaFoldDB" id="A0A2A2F570"/>
<dbReference type="GO" id="GO:0016226">
    <property type="term" value="P:iron-sulfur cluster assembly"/>
    <property type="evidence" value="ECO:0007669"/>
    <property type="project" value="TreeGrafter"/>
</dbReference>
<dbReference type="SUPFAM" id="SSF103025">
    <property type="entry name" value="Folate-binding domain"/>
    <property type="match status" value="1"/>
</dbReference>
<keyword evidence="2" id="KW-1185">Reference proteome</keyword>
<name>A0A2A2F570_9GAMM</name>
<proteinExistence type="predicted"/>
<dbReference type="PANTHER" id="PTHR22602">
    <property type="entry name" value="TRANSFERASE CAF17, MITOCHONDRIAL-RELATED"/>
    <property type="match status" value="1"/>
</dbReference>
<dbReference type="Proteomes" id="UP000218896">
    <property type="component" value="Unassembled WGS sequence"/>
</dbReference>
<comment type="caution">
    <text evidence="1">The sequence shown here is derived from an EMBL/GenBank/DDBJ whole genome shotgun (WGS) entry which is preliminary data.</text>
</comment>
<dbReference type="Gene3D" id="2.40.30.160">
    <property type="match status" value="1"/>
</dbReference>
<dbReference type="PANTHER" id="PTHR22602:SF0">
    <property type="entry name" value="TRANSFERASE CAF17, MITOCHONDRIAL-RELATED"/>
    <property type="match status" value="1"/>
</dbReference>
<dbReference type="InterPro" id="IPR017703">
    <property type="entry name" value="YgfZ/GCV_T_CS"/>
</dbReference>
<dbReference type="EMBL" id="NSKD01000004">
    <property type="protein sequence ID" value="PAU80078.1"/>
    <property type="molecule type" value="Genomic_DNA"/>
</dbReference>
<dbReference type="RefSeq" id="WP_095617698.1">
    <property type="nucleotide sequence ID" value="NZ_NSKD01000004.1"/>
</dbReference>
<dbReference type="NCBIfam" id="TIGR03317">
    <property type="entry name" value="ygfZ_signature"/>
    <property type="match status" value="1"/>
</dbReference>
<evidence type="ECO:0000313" key="1">
    <source>
        <dbReference type="EMBL" id="PAU80078.1"/>
    </source>
</evidence>
<dbReference type="Gene3D" id="3.30.70.1400">
    <property type="entry name" value="Aminomethyltransferase beta-barrel domains"/>
    <property type="match status" value="1"/>
</dbReference>
<gene>
    <name evidence="1" type="ORF">CK501_10520</name>
</gene>
<protein>
    <submittedName>
        <fullName evidence="1">Glycine cleavage system protein T</fullName>
    </submittedName>
</protein>
<sequence length="316" mass="34454">MTQTTTAPATLPDAMTASVNAHRLMLLEGPDVDRFLQGQVTCNIDELTREHSLPGAACTPKGRAYALFRLVRLSPEKVLVRFPETLSDRINQQLSKYLAFFQAELKPAEDWQLLGLIGEEHATTLAPSLPAELNDATVTDNGVLVRTVPLPDGRARFEFWWNTAVQAAPEPDQPGTTWQLSEIMSGLTLLNESTTEQYIPLNLNLQAYGGVSFTKGCYTGQEIIARMHHLGQLKKSLFRLEARFTDTLPAPGDRLVDGDGNALGEITDSIATDDGTVQLLGVLKHAAIEATITLADQPGAQLALQPLGYDVPEQQP</sequence>
<dbReference type="InterPro" id="IPR045179">
    <property type="entry name" value="YgfZ/GcvT"/>
</dbReference>
<accession>A0A2A2F570</accession>